<dbReference type="Proteomes" id="UP000321393">
    <property type="component" value="Unassembled WGS sequence"/>
</dbReference>
<gene>
    <name evidence="3" type="ORF">E5676_scaffold871G00170</name>
    <name evidence="2" type="ORF">E6C27_scaffold21G002510</name>
</gene>
<organism evidence="3 5">
    <name type="scientific">Cucumis melo var. makuwa</name>
    <name type="common">Oriental melon</name>
    <dbReference type="NCBI Taxonomy" id="1194695"/>
    <lineage>
        <taxon>Eukaryota</taxon>
        <taxon>Viridiplantae</taxon>
        <taxon>Streptophyta</taxon>
        <taxon>Embryophyta</taxon>
        <taxon>Tracheophyta</taxon>
        <taxon>Spermatophyta</taxon>
        <taxon>Magnoliopsida</taxon>
        <taxon>eudicotyledons</taxon>
        <taxon>Gunneridae</taxon>
        <taxon>Pentapetalae</taxon>
        <taxon>rosids</taxon>
        <taxon>fabids</taxon>
        <taxon>Cucurbitales</taxon>
        <taxon>Cucurbitaceae</taxon>
        <taxon>Benincaseae</taxon>
        <taxon>Cucumis</taxon>
    </lineage>
</organism>
<accession>A0A5D3C9V6</accession>
<protein>
    <submittedName>
        <fullName evidence="3">Gag-pol polyprotein</fullName>
    </submittedName>
</protein>
<reference evidence="4 5" key="1">
    <citation type="submission" date="2019-08" db="EMBL/GenBank/DDBJ databases">
        <title>Draft genome sequences of two oriental melons (Cucumis melo L. var makuwa).</title>
        <authorList>
            <person name="Kwon S.-Y."/>
        </authorList>
    </citation>
    <scope>NUCLEOTIDE SEQUENCE [LARGE SCALE GENOMIC DNA]</scope>
    <source>
        <strain evidence="5">cv. Chang Bougi</strain>
        <strain evidence="4">cv. SW 3</strain>
        <tissue evidence="3">Leaf</tissue>
    </source>
</reference>
<evidence type="ECO:0000313" key="2">
    <source>
        <dbReference type="EMBL" id="KAA0066227.1"/>
    </source>
</evidence>
<proteinExistence type="predicted"/>
<evidence type="ECO:0000256" key="1">
    <source>
        <dbReference type="SAM" id="MobiDB-lite"/>
    </source>
</evidence>
<evidence type="ECO:0000313" key="5">
    <source>
        <dbReference type="Proteomes" id="UP000321947"/>
    </source>
</evidence>
<dbReference type="EMBL" id="SSTE01000903">
    <property type="protein sequence ID" value="KAA0066227.1"/>
    <property type="molecule type" value="Genomic_DNA"/>
</dbReference>
<evidence type="ECO:0000313" key="3">
    <source>
        <dbReference type="EMBL" id="TYK08653.1"/>
    </source>
</evidence>
<sequence length="59" mass="6809">MGEHGERFVAGWEPPMITVDEIFVPKSEVDWTDAKEQATVENAKAHNTQSHLRPRIHFH</sequence>
<comment type="caution">
    <text evidence="3">The sequence shown here is derived from an EMBL/GenBank/DDBJ whole genome shotgun (WGS) entry which is preliminary data.</text>
</comment>
<dbReference type="AlphaFoldDB" id="A0A5D3C9V6"/>
<dbReference type="EMBL" id="SSTD01012504">
    <property type="protein sequence ID" value="TYK08653.1"/>
    <property type="molecule type" value="Genomic_DNA"/>
</dbReference>
<feature type="region of interest" description="Disordered" evidence="1">
    <location>
        <begin position="40"/>
        <end position="59"/>
    </location>
</feature>
<name>A0A5D3C9V6_CUCMM</name>
<evidence type="ECO:0000313" key="4">
    <source>
        <dbReference type="Proteomes" id="UP000321393"/>
    </source>
</evidence>
<dbReference type="Proteomes" id="UP000321947">
    <property type="component" value="Unassembled WGS sequence"/>
</dbReference>